<dbReference type="Proteomes" id="UP000003915">
    <property type="component" value="Unassembled WGS sequence"/>
</dbReference>
<accession>A0A6C8GX49</accession>
<evidence type="ECO:0000256" key="1">
    <source>
        <dbReference type="SAM" id="MobiDB-lite"/>
    </source>
</evidence>
<feature type="region of interest" description="Disordered" evidence="1">
    <location>
        <begin position="17"/>
        <end position="37"/>
    </location>
</feature>
<proteinExistence type="predicted"/>
<evidence type="ECO:0000313" key="2">
    <source>
        <dbReference type="EMBL" id="EHC85988.1"/>
    </source>
</evidence>
<reference evidence="2 3" key="1">
    <citation type="journal article" date="2011" name="BMC Genomics">
        <title>Genome sequencing reveals diversification of virulence factor content and possible host adaptation in distinct subpopulations of Salmonella enterica.</title>
        <authorList>
            <person name="den Bakker H.C."/>
            <person name="Moreno Switt A.I."/>
            <person name="Govoni G."/>
            <person name="Cummings C.A."/>
            <person name="Ranieri M.L."/>
            <person name="Degoricija L."/>
            <person name="Hoelzer K."/>
            <person name="Rodriguez-Rivera L.D."/>
            <person name="Brown S."/>
            <person name="Bolchacova E."/>
            <person name="Furtado M.R."/>
            <person name="Wiedmann M."/>
        </authorList>
    </citation>
    <scope>NUCLEOTIDE SEQUENCE [LARGE SCALE GENOMIC DNA]</scope>
    <source>
        <strain evidence="2 3">R8-3404</strain>
    </source>
</reference>
<evidence type="ECO:0000313" key="3">
    <source>
        <dbReference type="Proteomes" id="UP000003915"/>
    </source>
</evidence>
<protein>
    <submittedName>
        <fullName evidence="2">Uncharacterized protein</fullName>
    </submittedName>
</protein>
<name>A0A6C8GX49_SALET</name>
<comment type="caution">
    <text evidence="2">The sequence shown here is derived from an EMBL/GenBank/DDBJ whole genome shotgun (WGS) entry which is preliminary data.</text>
</comment>
<gene>
    <name evidence="2" type="ORF">LTSEUGA_5284</name>
</gene>
<organism evidence="2 3">
    <name type="scientific">Salmonella enterica subsp. enterica serovar Uganda str. R8-3404</name>
    <dbReference type="NCBI Taxonomy" id="913083"/>
    <lineage>
        <taxon>Bacteria</taxon>
        <taxon>Pseudomonadati</taxon>
        <taxon>Pseudomonadota</taxon>
        <taxon>Gammaproteobacteria</taxon>
        <taxon>Enterobacterales</taxon>
        <taxon>Enterobacteriaceae</taxon>
        <taxon>Salmonella</taxon>
    </lineage>
</organism>
<dbReference type="EMBL" id="AFCV01001325">
    <property type="protein sequence ID" value="EHC85988.1"/>
    <property type="molecule type" value="Genomic_DNA"/>
</dbReference>
<sequence>MRRALSSLDLTQCIGRISNAPSGANPFPKKSPPAVVA</sequence>
<dbReference type="AlphaFoldDB" id="A0A6C8GX49"/>